<evidence type="ECO:0000313" key="2">
    <source>
        <dbReference type="Proteomes" id="UP000509367"/>
    </source>
</evidence>
<organism evidence="1 2">
    <name type="scientific">Oricola thermophila</name>
    <dbReference type="NCBI Taxonomy" id="2742145"/>
    <lineage>
        <taxon>Bacteria</taxon>
        <taxon>Pseudomonadati</taxon>
        <taxon>Pseudomonadota</taxon>
        <taxon>Alphaproteobacteria</taxon>
        <taxon>Hyphomicrobiales</taxon>
        <taxon>Ahrensiaceae</taxon>
        <taxon>Oricola</taxon>
    </lineage>
</organism>
<dbReference type="AlphaFoldDB" id="A0A6N1VIZ9"/>
<dbReference type="PANTHER" id="PTHR12475:SF4">
    <property type="entry name" value="PROTEIN THEM6"/>
    <property type="match status" value="1"/>
</dbReference>
<reference evidence="1 2" key="1">
    <citation type="submission" date="2020-06" db="EMBL/GenBank/DDBJ databases">
        <title>Oricola thermophila sp. nov. isolated from a tidal sediments.</title>
        <authorList>
            <person name="Kwon K.K."/>
            <person name="Yang S.-H."/>
            <person name="Park M.-J."/>
        </authorList>
    </citation>
    <scope>NUCLEOTIDE SEQUENCE [LARGE SCALE GENOMIC DNA]</scope>
    <source>
        <strain evidence="1 2">MEBiC13590</strain>
    </source>
</reference>
<dbReference type="KEGG" id="orm:HTY61_15260"/>
<evidence type="ECO:0000313" key="1">
    <source>
        <dbReference type="EMBL" id="QKV19715.1"/>
    </source>
</evidence>
<name>A0A6N1VIZ9_9HYPH</name>
<protein>
    <submittedName>
        <fullName evidence="1">Thioesterase family protein</fullName>
    </submittedName>
</protein>
<accession>A0A6N1VIZ9</accession>
<dbReference type="Pfam" id="PF13279">
    <property type="entry name" value="4HBT_2"/>
    <property type="match status" value="1"/>
</dbReference>
<dbReference type="SUPFAM" id="SSF54637">
    <property type="entry name" value="Thioesterase/thiol ester dehydrase-isomerase"/>
    <property type="match status" value="1"/>
</dbReference>
<keyword evidence="2" id="KW-1185">Reference proteome</keyword>
<proteinExistence type="predicted"/>
<dbReference type="CDD" id="cd00586">
    <property type="entry name" value="4HBT"/>
    <property type="match status" value="1"/>
</dbReference>
<gene>
    <name evidence="1" type="ORF">HTY61_15260</name>
</gene>
<dbReference type="RefSeq" id="WP_175277606.1">
    <property type="nucleotide sequence ID" value="NZ_CP054836.1"/>
</dbReference>
<dbReference type="EMBL" id="CP054836">
    <property type="protein sequence ID" value="QKV19715.1"/>
    <property type="molecule type" value="Genomic_DNA"/>
</dbReference>
<sequence length="165" mass="19011">MNLVFRMIQVMLTAMLGGRMDVTEEGRVRLRCWPNDLDINLHMNNGRYLTIMDLGRLDLLLRTGLWRTMRERKWYPVVAAEKIAFRRSLNAFDTFELTTQVIGWDEKWLYIEHRMERDGNVMAQAFIKGLFLGPEGKVPMADLVAAAGHEGPSPEMDPKVVESLS</sequence>
<dbReference type="Gene3D" id="3.10.129.10">
    <property type="entry name" value="Hotdog Thioesterase"/>
    <property type="match status" value="1"/>
</dbReference>
<dbReference type="Proteomes" id="UP000509367">
    <property type="component" value="Chromosome"/>
</dbReference>
<dbReference type="InterPro" id="IPR051490">
    <property type="entry name" value="THEM6_lcsJ_thioesterase"/>
</dbReference>
<dbReference type="PANTHER" id="PTHR12475">
    <property type="match status" value="1"/>
</dbReference>
<dbReference type="InterPro" id="IPR029069">
    <property type="entry name" value="HotDog_dom_sf"/>
</dbReference>